<dbReference type="InParanoid" id="A0A409YR45"/>
<comment type="caution">
    <text evidence="2">The sequence shown here is derived from an EMBL/GenBank/DDBJ whole genome shotgun (WGS) entry which is preliminary data.</text>
</comment>
<dbReference type="Proteomes" id="UP000284842">
    <property type="component" value="Unassembled WGS sequence"/>
</dbReference>
<keyword evidence="1" id="KW-0732">Signal</keyword>
<accession>A0A409YR45</accession>
<evidence type="ECO:0000256" key="1">
    <source>
        <dbReference type="SAM" id="SignalP"/>
    </source>
</evidence>
<proteinExistence type="predicted"/>
<name>A0A409YR45_9AGAR</name>
<dbReference type="AlphaFoldDB" id="A0A409YR45"/>
<evidence type="ECO:0000313" key="2">
    <source>
        <dbReference type="EMBL" id="PPR05462.1"/>
    </source>
</evidence>
<gene>
    <name evidence="2" type="ORF">CVT24_008231</name>
</gene>
<keyword evidence="3" id="KW-1185">Reference proteome</keyword>
<evidence type="ECO:0000313" key="3">
    <source>
        <dbReference type="Proteomes" id="UP000284842"/>
    </source>
</evidence>
<reference evidence="2 3" key="1">
    <citation type="journal article" date="2018" name="Evol. Lett.">
        <title>Horizontal gene cluster transfer increased hallucinogenic mushroom diversity.</title>
        <authorList>
            <person name="Reynolds H.T."/>
            <person name="Vijayakumar V."/>
            <person name="Gluck-Thaler E."/>
            <person name="Korotkin H.B."/>
            <person name="Matheny P.B."/>
            <person name="Slot J.C."/>
        </authorList>
    </citation>
    <scope>NUCLEOTIDE SEQUENCE [LARGE SCALE GENOMIC DNA]</scope>
    <source>
        <strain evidence="2 3">2629</strain>
    </source>
</reference>
<feature type="chain" id="PRO_5019263456" description="Peptidase S53 activation domain-containing protein" evidence="1">
    <location>
        <begin position="24"/>
        <end position="149"/>
    </location>
</feature>
<evidence type="ECO:0008006" key="4">
    <source>
        <dbReference type="Google" id="ProtNLM"/>
    </source>
</evidence>
<dbReference type="EMBL" id="NHTK01000807">
    <property type="protein sequence ID" value="PPR05462.1"/>
    <property type="molecule type" value="Genomic_DNA"/>
</dbReference>
<feature type="signal peptide" evidence="1">
    <location>
        <begin position="1"/>
        <end position="23"/>
    </location>
</feature>
<protein>
    <recommendedName>
        <fullName evidence="4">Peptidase S53 activation domain-containing protein</fullName>
    </recommendedName>
</protein>
<dbReference type="OrthoDB" id="10463075at2759"/>
<sequence length="149" mass="16970">MKLSKAVSILTTAVVLFAAPAKASPLYLPEQYDILPDLVHAAKQPSHKSHQTHYDILEILPVEQIDKEKQHYAYDIEDQDDHSWLEAILESVFGKPKSLEKEMHVQHVHHIKEPTGHRKDYHQSHDKELDELAEILEADGVNIGVMIVS</sequence>
<organism evidence="2 3">
    <name type="scientific">Panaeolus cyanescens</name>
    <dbReference type="NCBI Taxonomy" id="181874"/>
    <lineage>
        <taxon>Eukaryota</taxon>
        <taxon>Fungi</taxon>
        <taxon>Dikarya</taxon>
        <taxon>Basidiomycota</taxon>
        <taxon>Agaricomycotina</taxon>
        <taxon>Agaricomycetes</taxon>
        <taxon>Agaricomycetidae</taxon>
        <taxon>Agaricales</taxon>
        <taxon>Agaricineae</taxon>
        <taxon>Galeropsidaceae</taxon>
        <taxon>Panaeolus</taxon>
    </lineage>
</organism>